<name>A0A662D2K1_UNCAE</name>
<protein>
    <recommendedName>
        <fullName evidence="3">Asp23/Gls24 family envelope stress response protein</fullName>
    </recommendedName>
</protein>
<organism evidence="1 2">
    <name type="scientific">Aerophobetes bacterium</name>
    <dbReference type="NCBI Taxonomy" id="2030807"/>
    <lineage>
        <taxon>Bacteria</taxon>
        <taxon>Candidatus Aerophobota</taxon>
    </lineage>
</organism>
<comment type="caution">
    <text evidence="1">The sequence shown here is derived from an EMBL/GenBank/DDBJ whole genome shotgun (WGS) entry which is preliminary data.</text>
</comment>
<proteinExistence type="predicted"/>
<evidence type="ECO:0008006" key="3">
    <source>
        <dbReference type="Google" id="ProtNLM"/>
    </source>
</evidence>
<dbReference type="Proteomes" id="UP000277457">
    <property type="component" value="Unassembled WGS sequence"/>
</dbReference>
<evidence type="ECO:0000313" key="1">
    <source>
        <dbReference type="EMBL" id="RLE06513.1"/>
    </source>
</evidence>
<dbReference type="EMBL" id="QMPY01000182">
    <property type="protein sequence ID" value="RLE06513.1"/>
    <property type="molecule type" value="Genomic_DNA"/>
</dbReference>
<accession>A0A662D2K1</accession>
<feature type="non-terminal residue" evidence="1">
    <location>
        <position position="1"/>
    </location>
</feature>
<evidence type="ECO:0000313" key="2">
    <source>
        <dbReference type="Proteomes" id="UP000277457"/>
    </source>
</evidence>
<reference evidence="1 2" key="1">
    <citation type="submission" date="2018-06" db="EMBL/GenBank/DDBJ databases">
        <title>Extensive metabolic versatility and redundancy in microbially diverse, dynamic hydrothermal sediments.</title>
        <authorList>
            <person name="Dombrowski N."/>
            <person name="Teske A."/>
            <person name="Baker B.J."/>
        </authorList>
    </citation>
    <scope>NUCLEOTIDE SEQUENCE [LARGE SCALE GENOMIC DNA]</scope>
    <source>
        <strain evidence="1">B7_G13</strain>
    </source>
</reference>
<sequence length="102" mass="11223">KGEGGRAIIPLKNPLGEVEISQRAICEFIQRVGKEVEGVEDVRAGIKSGEEGVDVFLTLSARAQGEVPRLIDELQTVVKNYLNRTLGIENVREIKVRVAKLI</sequence>
<gene>
    <name evidence="1" type="ORF">DRZ78_04635</name>
</gene>
<dbReference type="AlphaFoldDB" id="A0A662D2K1"/>